<sequence length="520" mass="53540">MALLAALAALAAPAAAVDLTPQERAGKRIYLQGESASGGEISALIGRDDLALPATSMPCGSCHGEDGLGRAEGGARPPTIIWSELVKPYGHVHPGGRKHPRYDASSFARSVKEGLDPAGNALDPTMPRYRMSAGDLASLAAYLRRLEEDRDPGVGETELRVGTLLPAAGPAAGAGRAMSAALEARLAEVNATGGVNGRRVKLVVEGYDPAGGAAAAVAGARRLLERGQVLAVVSGFFPSAEQEVFALAAKAEVPIVGPFTLFASQPESPNPWVFHLLSGVREQARALAEFAAGRLGPERPPVAVLSPAGPPGAGLADAASAAKVQLARRGFAAIESVAYGPAQLGPSLARDLAAKGVRAVIFLGDDADVARLAEAARVAAWTPDLLLPGALVARAALEVPPALEGHVFLAYPTLPTDEKPDGRARLATLAAHGTSGHRAVVIQADGAAAVLLEALRRTGRRVSRRALVASLEALYELDVGLLPPLTFGPSRRVGALGAYVVAVDLKERTFRPVGGWQGVE</sequence>
<dbReference type="RefSeq" id="WP_248352403.1">
    <property type="nucleotide sequence ID" value="NZ_AP025591.1"/>
</dbReference>
<dbReference type="PANTHER" id="PTHR47235">
    <property type="entry name" value="BLR6548 PROTEIN"/>
    <property type="match status" value="1"/>
</dbReference>
<dbReference type="PANTHER" id="PTHR47235:SF1">
    <property type="entry name" value="BLR6548 PROTEIN"/>
    <property type="match status" value="1"/>
</dbReference>
<dbReference type="InterPro" id="IPR028081">
    <property type="entry name" value="Leu-bd"/>
</dbReference>
<dbReference type="InterPro" id="IPR036909">
    <property type="entry name" value="Cyt_c-like_dom_sf"/>
</dbReference>
<feature type="chain" id="PRO_5045632989" evidence="7">
    <location>
        <begin position="17"/>
        <end position="520"/>
    </location>
</feature>
<comment type="similarity">
    <text evidence="1">Belongs to the leucine-binding protein family.</text>
</comment>
<keyword evidence="3 6" id="KW-0479">Metal-binding</keyword>
<evidence type="ECO:0000259" key="8">
    <source>
        <dbReference type="PROSITE" id="PS51007"/>
    </source>
</evidence>
<dbReference type="SUPFAM" id="SSF46626">
    <property type="entry name" value="Cytochrome c"/>
    <property type="match status" value="1"/>
</dbReference>
<protein>
    <submittedName>
        <fullName evidence="9">ABC transporter substrate-binding protein</fullName>
    </submittedName>
</protein>
<reference evidence="10" key="1">
    <citation type="journal article" date="2022" name="Int. J. Syst. Evol. Microbiol.">
        <title>Anaeromyxobacter oryzae sp. nov., Anaeromyxobacter diazotrophicus sp. nov. and Anaeromyxobacter paludicola sp. nov., isolated from paddy soils.</title>
        <authorList>
            <person name="Itoh H."/>
            <person name="Xu Z."/>
            <person name="Mise K."/>
            <person name="Masuda Y."/>
            <person name="Ushijima N."/>
            <person name="Hayakawa C."/>
            <person name="Shiratori Y."/>
            <person name="Senoo K."/>
        </authorList>
    </citation>
    <scope>NUCLEOTIDE SEQUENCE [LARGE SCALE GENOMIC DNA]</scope>
    <source>
        <strain evidence="10">Red232</strain>
    </source>
</reference>
<dbReference type="InterPro" id="IPR028082">
    <property type="entry name" value="Peripla_BP_I"/>
</dbReference>
<keyword evidence="10" id="KW-1185">Reference proteome</keyword>
<dbReference type="Pfam" id="PF13458">
    <property type="entry name" value="Peripla_BP_6"/>
    <property type="match status" value="1"/>
</dbReference>
<keyword evidence="4 7" id="KW-0732">Signal</keyword>
<dbReference type="Pfam" id="PF00034">
    <property type="entry name" value="Cytochrom_C"/>
    <property type="match status" value="1"/>
</dbReference>
<evidence type="ECO:0000256" key="6">
    <source>
        <dbReference type="PROSITE-ProRule" id="PRU00433"/>
    </source>
</evidence>
<evidence type="ECO:0000256" key="1">
    <source>
        <dbReference type="ARBA" id="ARBA00010062"/>
    </source>
</evidence>
<evidence type="ECO:0000256" key="4">
    <source>
        <dbReference type="ARBA" id="ARBA00022729"/>
    </source>
</evidence>
<dbReference type="PROSITE" id="PS51007">
    <property type="entry name" value="CYTC"/>
    <property type="match status" value="1"/>
</dbReference>
<feature type="signal peptide" evidence="7">
    <location>
        <begin position="1"/>
        <end position="16"/>
    </location>
</feature>
<organism evidence="9 10">
    <name type="scientific">Anaeromyxobacter oryzae</name>
    <dbReference type="NCBI Taxonomy" id="2918170"/>
    <lineage>
        <taxon>Bacteria</taxon>
        <taxon>Pseudomonadati</taxon>
        <taxon>Myxococcota</taxon>
        <taxon>Myxococcia</taxon>
        <taxon>Myxococcales</taxon>
        <taxon>Cystobacterineae</taxon>
        <taxon>Anaeromyxobacteraceae</taxon>
        <taxon>Anaeromyxobacter</taxon>
    </lineage>
</organism>
<accession>A0ABN6MSR1</accession>
<evidence type="ECO:0000313" key="9">
    <source>
        <dbReference type="EMBL" id="BDG04028.1"/>
    </source>
</evidence>
<dbReference type="EMBL" id="AP025591">
    <property type="protein sequence ID" value="BDG04028.1"/>
    <property type="molecule type" value="Genomic_DNA"/>
</dbReference>
<evidence type="ECO:0000313" key="10">
    <source>
        <dbReference type="Proteomes" id="UP001162891"/>
    </source>
</evidence>
<keyword evidence="5 6" id="KW-0408">Iron</keyword>
<dbReference type="Gene3D" id="3.40.50.2300">
    <property type="match status" value="2"/>
</dbReference>
<evidence type="ECO:0000256" key="3">
    <source>
        <dbReference type="ARBA" id="ARBA00022723"/>
    </source>
</evidence>
<name>A0ABN6MSR1_9BACT</name>
<evidence type="ECO:0000256" key="5">
    <source>
        <dbReference type="ARBA" id="ARBA00023004"/>
    </source>
</evidence>
<evidence type="ECO:0000256" key="7">
    <source>
        <dbReference type="SAM" id="SignalP"/>
    </source>
</evidence>
<proteinExistence type="inferred from homology"/>
<dbReference type="SUPFAM" id="SSF53822">
    <property type="entry name" value="Periplasmic binding protein-like I"/>
    <property type="match status" value="1"/>
</dbReference>
<keyword evidence="2 6" id="KW-0349">Heme</keyword>
<gene>
    <name evidence="9" type="ORF">AMOR_30240</name>
</gene>
<feature type="domain" description="Cytochrome c" evidence="8">
    <location>
        <begin position="33"/>
        <end position="147"/>
    </location>
</feature>
<dbReference type="InterPro" id="IPR009056">
    <property type="entry name" value="Cyt_c-like_dom"/>
</dbReference>
<dbReference type="Proteomes" id="UP001162891">
    <property type="component" value="Chromosome"/>
</dbReference>
<evidence type="ECO:0000256" key="2">
    <source>
        <dbReference type="ARBA" id="ARBA00022617"/>
    </source>
</evidence>
<dbReference type="Gene3D" id="1.10.760.10">
    <property type="entry name" value="Cytochrome c-like domain"/>
    <property type="match status" value="1"/>
</dbReference>